<dbReference type="CDD" id="cd17365">
    <property type="entry name" value="MFS_PcaK_like"/>
    <property type="match status" value="1"/>
</dbReference>
<evidence type="ECO:0000256" key="3">
    <source>
        <dbReference type="ARBA" id="ARBA00022989"/>
    </source>
</evidence>
<dbReference type="RefSeq" id="WP_264269561.1">
    <property type="nucleotide sequence ID" value="NZ_BAAAWO010000001.1"/>
</dbReference>
<dbReference type="InterPro" id="IPR020846">
    <property type="entry name" value="MFS_dom"/>
</dbReference>
<keyword evidence="3 5" id="KW-1133">Transmembrane helix</keyword>
<organism evidence="7 8">
    <name type="scientific">Paeniglutamicibacter sulfureus</name>
    <dbReference type="NCBI Taxonomy" id="43666"/>
    <lineage>
        <taxon>Bacteria</taxon>
        <taxon>Bacillati</taxon>
        <taxon>Actinomycetota</taxon>
        <taxon>Actinomycetes</taxon>
        <taxon>Micrococcales</taxon>
        <taxon>Micrococcaceae</taxon>
        <taxon>Paeniglutamicibacter</taxon>
    </lineage>
</organism>
<feature type="transmembrane region" description="Helical" evidence="5">
    <location>
        <begin position="99"/>
        <end position="120"/>
    </location>
</feature>
<dbReference type="Pfam" id="PF07690">
    <property type="entry name" value="MFS_1"/>
    <property type="match status" value="1"/>
</dbReference>
<dbReference type="InterPro" id="IPR036259">
    <property type="entry name" value="MFS_trans_sf"/>
</dbReference>
<evidence type="ECO:0000259" key="6">
    <source>
        <dbReference type="PROSITE" id="PS50850"/>
    </source>
</evidence>
<dbReference type="EMBL" id="JAVDYI010000001">
    <property type="protein sequence ID" value="MDR7359125.1"/>
    <property type="molecule type" value="Genomic_DNA"/>
</dbReference>
<evidence type="ECO:0000313" key="8">
    <source>
        <dbReference type="Proteomes" id="UP001183817"/>
    </source>
</evidence>
<feature type="transmembrane region" description="Helical" evidence="5">
    <location>
        <begin position="74"/>
        <end position="93"/>
    </location>
</feature>
<keyword evidence="8" id="KW-1185">Reference proteome</keyword>
<accession>A0ABU2BKF6</accession>
<proteinExistence type="predicted"/>
<keyword evidence="4 5" id="KW-0472">Membrane</keyword>
<evidence type="ECO:0000256" key="4">
    <source>
        <dbReference type="ARBA" id="ARBA00023136"/>
    </source>
</evidence>
<feature type="transmembrane region" description="Helical" evidence="5">
    <location>
        <begin position="242"/>
        <end position="258"/>
    </location>
</feature>
<dbReference type="PROSITE" id="PS50850">
    <property type="entry name" value="MFS"/>
    <property type="match status" value="1"/>
</dbReference>
<evidence type="ECO:0000256" key="2">
    <source>
        <dbReference type="ARBA" id="ARBA00022692"/>
    </source>
</evidence>
<feature type="transmembrane region" description="Helical" evidence="5">
    <location>
        <begin position="132"/>
        <end position="155"/>
    </location>
</feature>
<comment type="caution">
    <text evidence="7">The sequence shown here is derived from an EMBL/GenBank/DDBJ whole genome shotgun (WGS) entry which is preliminary data.</text>
</comment>
<reference evidence="7 8" key="1">
    <citation type="submission" date="2023-07" db="EMBL/GenBank/DDBJ databases">
        <title>Sequencing the genomes of 1000 actinobacteria strains.</title>
        <authorList>
            <person name="Klenk H.-P."/>
        </authorList>
    </citation>
    <scope>NUCLEOTIDE SEQUENCE [LARGE SCALE GENOMIC DNA]</scope>
    <source>
        <strain evidence="7 8">DSM 20167</strain>
    </source>
</reference>
<dbReference type="InterPro" id="IPR005829">
    <property type="entry name" value="Sugar_transporter_CS"/>
</dbReference>
<dbReference type="PANTHER" id="PTHR23508">
    <property type="entry name" value="CARBOXYLIC ACID TRANSPORTER PROTEIN HOMOLOG"/>
    <property type="match status" value="1"/>
</dbReference>
<dbReference type="PANTHER" id="PTHR23508:SF10">
    <property type="entry name" value="CARBOXYLIC ACID TRANSPORTER PROTEIN HOMOLOG"/>
    <property type="match status" value="1"/>
</dbReference>
<name>A0ABU2BKF6_9MICC</name>
<feature type="transmembrane region" description="Helical" evidence="5">
    <location>
        <begin position="278"/>
        <end position="299"/>
    </location>
</feature>
<evidence type="ECO:0000313" key="7">
    <source>
        <dbReference type="EMBL" id="MDR7359125.1"/>
    </source>
</evidence>
<feature type="transmembrane region" description="Helical" evidence="5">
    <location>
        <begin position="365"/>
        <end position="391"/>
    </location>
</feature>
<feature type="transmembrane region" description="Helical" evidence="5">
    <location>
        <begin position="39"/>
        <end position="62"/>
    </location>
</feature>
<comment type="subcellular location">
    <subcellularLocation>
        <location evidence="1">Cell membrane</location>
        <topology evidence="1">Multi-pass membrane protein</topology>
    </subcellularLocation>
</comment>
<dbReference type="InterPro" id="IPR011701">
    <property type="entry name" value="MFS"/>
</dbReference>
<dbReference type="PROSITE" id="PS00217">
    <property type="entry name" value="SUGAR_TRANSPORT_2"/>
    <property type="match status" value="1"/>
</dbReference>
<dbReference type="Proteomes" id="UP001183817">
    <property type="component" value="Unassembled WGS sequence"/>
</dbReference>
<gene>
    <name evidence="7" type="ORF">J2S64_002816</name>
</gene>
<dbReference type="Gene3D" id="1.20.1250.20">
    <property type="entry name" value="MFS general substrate transporter like domains"/>
    <property type="match status" value="1"/>
</dbReference>
<evidence type="ECO:0000256" key="5">
    <source>
        <dbReference type="SAM" id="Phobius"/>
    </source>
</evidence>
<feature type="transmembrane region" description="Helical" evidence="5">
    <location>
        <begin position="331"/>
        <end position="353"/>
    </location>
</feature>
<feature type="domain" description="Major facilitator superfamily (MFS) profile" evidence="6">
    <location>
        <begin position="8"/>
        <end position="420"/>
    </location>
</feature>
<dbReference type="SUPFAM" id="SSF103473">
    <property type="entry name" value="MFS general substrate transporter"/>
    <property type="match status" value="1"/>
</dbReference>
<sequence length="434" mass="45670">MSRFQVMAVVIALTLILIDGFDVAAMAYAAPVLSREWGIQPAALGFLLSASLFGMAAGSIFLTPLADKIGRRRLTLISLVVISIGMVASVFAGDATQLLVFRIVTGLGVGGMMANLNVLVSEYSSNKRRGSIMGIYTAGYPIGATIGGLVAGPLIPNFGWHSLFAVGAVLTIIMLVVSWIWLPESLDYLFTRRPAGALKRVNNILAKIGRPALDALPAITATGKEQSAIGEILTTPIRFRTFMLWAGYGCLVAAYYFANTWTPKIIAGVTGDNSIGVTTGTIANAGGILGCFVFSALAVRYRARPLLVIALLGSAAAYVVFSMLFTQITLAMVLALFLGMLTTAGIAGFYTVSPEIYSARARATGVGWMIGLGRLVSIVAPILVGYLLAGGWKPENIFVLFAAPLAASALCIVALAFSLKRQTRSTEPVAATLS</sequence>
<keyword evidence="2 5" id="KW-0812">Transmembrane</keyword>
<evidence type="ECO:0000256" key="1">
    <source>
        <dbReference type="ARBA" id="ARBA00004651"/>
    </source>
</evidence>
<feature type="transmembrane region" description="Helical" evidence="5">
    <location>
        <begin position="306"/>
        <end position="325"/>
    </location>
</feature>
<feature type="transmembrane region" description="Helical" evidence="5">
    <location>
        <begin position="161"/>
        <end position="182"/>
    </location>
</feature>
<protein>
    <submittedName>
        <fullName evidence="7">Benzoate transport</fullName>
    </submittedName>
</protein>
<feature type="transmembrane region" description="Helical" evidence="5">
    <location>
        <begin position="397"/>
        <end position="417"/>
    </location>
</feature>